<dbReference type="GO" id="GO:0017128">
    <property type="term" value="F:phospholipid scramblase activity"/>
    <property type="evidence" value="ECO:0007669"/>
    <property type="project" value="InterPro"/>
</dbReference>
<evidence type="ECO:0000256" key="1">
    <source>
        <dbReference type="ARBA" id="ARBA00005350"/>
    </source>
</evidence>
<dbReference type="PANTHER" id="PTHR23248">
    <property type="entry name" value="PHOSPHOLIPID SCRAMBLASE-RELATED"/>
    <property type="match status" value="1"/>
</dbReference>
<comment type="similarity">
    <text evidence="1 2">Belongs to the phospholipid scramblase family.</text>
</comment>
<dbReference type="Pfam" id="PF03803">
    <property type="entry name" value="Scramblase"/>
    <property type="match status" value="1"/>
</dbReference>
<organism evidence="4 5">
    <name type="scientific">Allacma fusca</name>
    <dbReference type="NCBI Taxonomy" id="39272"/>
    <lineage>
        <taxon>Eukaryota</taxon>
        <taxon>Metazoa</taxon>
        <taxon>Ecdysozoa</taxon>
        <taxon>Arthropoda</taxon>
        <taxon>Hexapoda</taxon>
        <taxon>Collembola</taxon>
        <taxon>Symphypleona</taxon>
        <taxon>Sminthuridae</taxon>
        <taxon>Allacma</taxon>
    </lineage>
</organism>
<dbReference type="PANTHER" id="PTHR23248:SF9">
    <property type="entry name" value="PHOSPHOLIPID SCRAMBLASE"/>
    <property type="match status" value="1"/>
</dbReference>
<keyword evidence="5" id="KW-1185">Reference proteome</keyword>
<keyword evidence="2" id="KW-0564">Palmitate</keyword>
<evidence type="ECO:0000256" key="2">
    <source>
        <dbReference type="RuleBase" id="RU363116"/>
    </source>
</evidence>
<evidence type="ECO:0000313" key="4">
    <source>
        <dbReference type="EMBL" id="CAG7731159.1"/>
    </source>
</evidence>
<accession>A0A8J2K4E5</accession>
<dbReference type="EMBL" id="CAJVCH010206984">
    <property type="protein sequence ID" value="CAG7731159.1"/>
    <property type="molecule type" value="Genomic_DNA"/>
</dbReference>
<name>A0A8J2K4E5_9HEXA</name>
<dbReference type="AlphaFoldDB" id="A0A8J2K4E5"/>
<feature type="compositionally biased region" description="Basic and acidic residues" evidence="3">
    <location>
        <begin position="57"/>
        <end position="71"/>
    </location>
</feature>
<keyword evidence="2" id="KW-0449">Lipoprotein</keyword>
<protein>
    <recommendedName>
        <fullName evidence="2">Phospholipid scramblase</fullName>
    </recommendedName>
</protein>
<reference evidence="4" key="1">
    <citation type="submission" date="2021-06" db="EMBL/GenBank/DDBJ databases">
        <authorList>
            <person name="Hodson N. C."/>
            <person name="Mongue J. A."/>
            <person name="Jaron S. K."/>
        </authorList>
    </citation>
    <scope>NUCLEOTIDE SEQUENCE</scope>
</reference>
<comment type="caution">
    <text evidence="4">The sequence shown here is derived from an EMBL/GenBank/DDBJ whole genome shotgun (WGS) entry which is preliminary data.</text>
</comment>
<evidence type="ECO:0000313" key="5">
    <source>
        <dbReference type="Proteomes" id="UP000708208"/>
    </source>
</evidence>
<comment type="function">
    <text evidence="2">May mediate accelerated ATP-independent bidirectional transbilayer migration of phospholipids upon binding calcium ions that results in a loss of phospholipid asymmetry in the plasma membrane.</text>
</comment>
<dbReference type="GO" id="GO:0005886">
    <property type="term" value="C:plasma membrane"/>
    <property type="evidence" value="ECO:0007669"/>
    <property type="project" value="TreeGrafter"/>
</dbReference>
<evidence type="ECO:0000256" key="3">
    <source>
        <dbReference type="SAM" id="MobiDB-lite"/>
    </source>
</evidence>
<sequence length="374" mass="43797">MANRPEGGNNGRIPQYQKVDYSKIKAKIDNKVVVTARRNENLEADKFERQRRARILHQKEERRKFEQEQYRKQQQQVEQKLSGKLAGQGEGEKVKEKPPKKCCGKIRFYSHKVAAAFRKRWLLLQGYYPPNGDPPESQPGIYEPPEQRVKDTTYARQLAAAMDIRIIRYPEPFAGLLLTSHNLEPKNYKIMFSQIILDADDRVTAYQACSKFPNEVQCLTSCLNCRKCKYFTENNVYIVHAPNGFVLGQIVRKRLKISGRLCIRFDMYDKRDELVLRIKKHCFCAKRNFKVVSPDSKEHVATIYRRIIPSQRNKQFPDHCDFRILFMVAQPDVEIKLLLIGASFFIDFLLDTSYRPFLRFGSKIVPTFCSRYSH</sequence>
<feature type="region of interest" description="Disordered" evidence="3">
    <location>
        <begin position="57"/>
        <end position="98"/>
    </location>
</feature>
<comment type="cofactor">
    <cofactor evidence="2">
        <name>Ca(2+)</name>
        <dbReference type="ChEBI" id="CHEBI:29108"/>
    </cofactor>
</comment>
<dbReference type="Proteomes" id="UP000708208">
    <property type="component" value="Unassembled WGS sequence"/>
</dbReference>
<gene>
    <name evidence="4" type="ORF">AFUS01_LOCUS19766</name>
</gene>
<proteinExistence type="inferred from homology"/>
<keyword evidence="2" id="KW-0106">Calcium</keyword>
<dbReference type="InterPro" id="IPR005552">
    <property type="entry name" value="Scramblase"/>
</dbReference>